<name>A0A1T5PAU1_9BACT</name>
<dbReference type="InterPro" id="IPR000835">
    <property type="entry name" value="HTH_MarR-typ"/>
</dbReference>
<protein>
    <submittedName>
        <fullName evidence="2">DNA-binding transcriptional regulator, MarR family</fullName>
    </submittedName>
</protein>
<dbReference type="Gene3D" id="1.10.10.10">
    <property type="entry name" value="Winged helix-like DNA-binding domain superfamily/Winged helix DNA-binding domain"/>
    <property type="match status" value="1"/>
</dbReference>
<evidence type="ECO:0000259" key="1">
    <source>
        <dbReference type="SMART" id="SM00347"/>
    </source>
</evidence>
<reference evidence="2 3" key="1">
    <citation type="submission" date="2017-02" db="EMBL/GenBank/DDBJ databases">
        <authorList>
            <person name="Peterson S.W."/>
        </authorList>
    </citation>
    <scope>NUCLEOTIDE SEQUENCE [LARGE SCALE GENOMIC DNA]</scope>
    <source>
        <strain evidence="2 3">DSM 18108</strain>
    </source>
</reference>
<dbReference type="PRINTS" id="PR00598">
    <property type="entry name" value="HTHMARR"/>
</dbReference>
<dbReference type="AlphaFoldDB" id="A0A1T5PAU1"/>
<dbReference type="Proteomes" id="UP000190166">
    <property type="component" value="Unassembled WGS sequence"/>
</dbReference>
<evidence type="ECO:0000313" key="2">
    <source>
        <dbReference type="EMBL" id="SKD09379.1"/>
    </source>
</evidence>
<proteinExistence type="predicted"/>
<dbReference type="InterPro" id="IPR036390">
    <property type="entry name" value="WH_DNA-bd_sf"/>
</dbReference>
<dbReference type="STRING" id="393003.SAMN05660461_5266"/>
<gene>
    <name evidence="2" type="ORF">SAMN05660461_5266</name>
</gene>
<organism evidence="2 3">
    <name type="scientific">Chitinophaga ginsengisegetis</name>
    <dbReference type="NCBI Taxonomy" id="393003"/>
    <lineage>
        <taxon>Bacteria</taxon>
        <taxon>Pseudomonadati</taxon>
        <taxon>Bacteroidota</taxon>
        <taxon>Chitinophagia</taxon>
        <taxon>Chitinophagales</taxon>
        <taxon>Chitinophagaceae</taxon>
        <taxon>Chitinophaga</taxon>
    </lineage>
</organism>
<keyword evidence="2" id="KW-0238">DNA-binding</keyword>
<sequence>MYSENVVKTKNPEYFFYYCFENKIYSMNKAVELITEWGAFDDQHPESSIEEFCRHYLAHKQTRKPVPPEGKFLPVQSEGVLMRVIGRIFKLHTIYTVAALDGTGINTIDEYSLLNTVAQLKEPRKTEAIYAALQELSTGTDKLNRLKKLGYLAEYDDKEDKRSKRLKVTPKGEKVLVLCRRRISQLAEVMFHDMTDDDRKLCVQLLKGVETKFAGIWQSHKGKGFEEIYAEIITDKR</sequence>
<dbReference type="SUPFAM" id="SSF46785">
    <property type="entry name" value="Winged helix' DNA-binding domain"/>
    <property type="match status" value="1"/>
</dbReference>
<evidence type="ECO:0000313" key="3">
    <source>
        <dbReference type="Proteomes" id="UP000190166"/>
    </source>
</evidence>
<dbReference type="InterPro" id="IPR036388">
    <property type="entry name" value="WH-like_DNA-bd_sf"/>
</dbReference>
<dbReference type="EMBL" id="FUZZ01000005">
    <property type="protein sequence ID" value="SKD09379.1"/>
    <property type="molecule type" value="Genomic_DNA"/>
</dbReference>
<dbReference type="GO" id="GO:0003700">
    <property type="term" value="F:DNA-binding transcription factor activity"/>
    <property type="evidence" value="ECO:0007669"/>
    <property type="project" value="InterPro"/>
</dbReference>
<feature type="domain" description="HTH marR-type" evidence="1">
    <location>
        <begin position="98"/>
        <end position="199"/>
    </location>
</feature>
<dbReference type="SMART" id="SM00347">
    <property type="entry name" value="HTH_MARR"/>
    <property type="match status" value="1"/>
</dbReference>
<accession>A0A1T5PAU1</accession>
<keyword evidence="3" id="KW-1185">Reference proteome</keyword>
<dbReference type="GO" id="GO:0003677">
    <property type="term" value="F:DNA binding"/>
    <property type="evidence" value="ECO:0007669"/>
    <property type="project" value="UniProtKB-KW"/>
</dbReference>
<dbReference type="Pfam" id="PF13463">
    <property type="entry name" value="HTH_27"/>
    <property type="match status" value="1"/>
</dbReference>